<dbReference type="STRING" id="131310.A0A0N4Z7U4"/>
<dbReference type="InterPro" id="IPR026147">
    <property type="entry name" value="Rab3GAP1_conserved"/>
</dbReference>
<evidence type="ECO:0000259" key="7">
    <source>
        <dbReference type="Pfam" id="PF13890"/>
    </source>
</evidence>
<dbReference type="AlphaFoldDB" id="A0A0N4Z7U4"/>
<accession>A0A0N4Z7U4</accession>
<evidence type="ECO:0000256" key="6">
    <source>
        <dbReference type="SAM" id="MobiDB-lite"/>
    </source>
</evidence>
<dbReference type="InterPro" id="IPR045700">
    <property type="entry name" value="Rab3GAP1"/>
</dbReference>
<dbReference type="Pfam" id="PF13890">
    <property type="entry name" value="Rab3-GTPase_cat"/>
    <property type="match status" value="1"/>
</dbReference>
<feature type="domain" description="Rab3GAP catalytic subunit conserved" evidence="7">
    <location>
        <begin position="729"/>
        <end position="873"/>
    </location>
</feature>
<evidence type="ECO:0000313" key="8">
    <source>
        <dbReference type="Proteomes" id="UP000038045"/>
    </source>
</evidence>
<feature type="compositionally biased region" description="Basic and acidic residues" evidence="6">
    <location>
        <begin position="38"/>
        <end position="47"/>
    </location>
</feature>
<dbReference type="Proteomes" id="UP000038045">
    <property type="component" value="Unplaced"/>
</dbReference>
<dbReference type="WBParaSite" id="PTRK_0000325500.1">
    <property type="protein sequence ID" value="PTRK_0000325500.1"/>
    <property type="gene ID" value="PTRK_0000325500"/>
</dbReference>
<comment type="similarity">
    <text evidence="2">Belongs to the Rab3-GAP catalytic subunit family.</text>
</comment>
<keyword evidence="5" id="KW-0963">Cytoplasm</keyword>
<dbReference type="PANTHER" id="PTHR21422:SF9">
    <property type="entry name" value="RAB3 GTPASE-ACTIVATING PROTEIN CATALYTIC SUBUNIT"/>
    <property type="match status" value="1"/>
</dbReference>
<organism evidence="8 9">
    <name type="scientific">Parastrongyloides trichosuri</name>
    <name type="common">Possum-specific nematode worm</name>
    <dbReference type="NCBI Taxonomy" id="131310"/>
    <lineage>
        <taxon>Eukaryota</taxon>
        <taxon>Metazoa</taxon>
        <taxon>Ecdysozoa</taxon>
        <taxon>Nematoda</taxon>
        <taxon>Chromadorea</taxon>
        <taxon>Rhabditida</taxon>
        <taxon>Tylenchina</taxon>
        <taxon>Panagrolaimomorpha</taxon>
        <taxon>Strongyloidoidea</taxon>
        <taxon>Strongyloididae</taxon>
        <taxon>Parastrongyloides</taxon>
    </lineage>
</organism>
<feature type="region of interest" description="Disordered" evidence="6">
    <location>
        <begin position="38"/>
        <end position="58"/>
    </location>
</feature>
<evidence type="ECO:0000256" key="2">
    <source>
        <dbReference type="ARBA" id="ARBA00008856"/>
    </source>
</evidence>
<evidence type="ECO:0000256" key="5">
    <source>
        <dbReference type="ARBA" id="ARBA00022490"/>
    </source>
</evidence>
<evidence type="ECO:0000256" key="1">
    <source>
        <dbReference type="ARBA" id="ARBA00004496"/>
    </source>
</evidence>
<sequence length="1082" mass="126335">MDGIEKKPFIDKECNVEVSENRYRELCFSNEDELDKEYSNKLRNDNEVKDEDNSENKYDEGIKDESVYLENNQNEFDNDSASLEALLKDVAKIDPSFGDEKDKLSQRSKELMNITTTHSENYENDNEFCNHNLSVSESIFEIEDFTTVTATEKLAAQFDFILRKHKISRINQEGCIKRVYISDKIEWAKEDDVIEYMKDNLTISFTYLSSFPTPLNDAPILVDEESGKEYFEIDLRNVTSYYGDKEINNDNVMTFAKAFGIFGFIWIGSQYTQQKIIDWIDIKHILSSLGAFDREYGSCVPVFCSTGFEEPWCGQGIALEGNKRVDFEQACLSSPPHYLRYLNGLKELFVDKINNSSNYPLDVTATIKTRYVILRKENFGNRFKFGQYDVNEYDDDSIRYVVENNKFLEELKKYHNTFNVTPFRYAIEEVRLYSEWTNLSTDLINEGPLFSDLDPKLTSKWSLEVIFNEDSNSFFYDTFSVLADCHTKHKNAVKIPNWYFKEKLVQKNPYEYQYDYILDTTGISHNTLVENEIYMKYYKYSDDESFNSTKRILSILPQQIVEYVFESFDDSKNFAKDISQMTSCDEEFEKIGNWKNYLLEEFEKFKSSKPRTLTEIISVVIAKCINTSYQDSYKLAAYVWMEFINMLGKYFDEAKDLPGIERNQEPSFDDCRLHQLLQLLQCCIDAKKQWHDYYDNENFNNHDYDEFHDAEEEFQNIQTDSFKDFSSEVKPVGRSHPVPGNLRLLNYDDRIMYIPFLQYPAPLTEEQFHNKILLESDLSNEERLQNQIVGLKSDMSAFKAANPGCCFEDFVRWHSPNDWILNEENGTYNLSQRMADSDNIWQSTWNAAPALPITEQDHIFNETVEAYKVLETLKDVNVSQLLSFIMPSLITVGFKTLVEKVHLKDKFSQESLYALQRYLLCQSAKDSETEVLFTFAKNVKKIQNRIFYYEFLKETFAKNSVSCPNDDQNECIDDLILKLIRRDQIPVVDEDYSEFDFYGPTVSVLGGPMGFIGEILCSMAKSMTDVNELTGFPEPELKEYILKCSCSRPFKNSRICNNRMYSKVESDCVSWYLSMSSDIASA</sequence>
<name>A0A0N4Z7U4_PARTI</name>
<keyword evidence="8" id="KW-1185">Reference proteome</keyword>
<keyword evidence="4" id="KW-0343">GTPase activation</keyword>
<evidence type="ECO:0000256" key="4">
    <source>
        <dbReference type="ARBA" id="ARBA00022468"/>
    </source>
</evidence>
<dbReference type="GO" id="GO:0005096">
    <property type="term" value="F:GTPase activator activity"/>
    <property type="evidence" value="ECO:0007669"/>
    <property type="project" value="UniProtKB-KW"/>
</dbReference>
<protein>
    <recommendedName>
        <fullName evidence="3">Rab3 GTPase-activating protein catalytic subunit</fullName>
    </recommendedName>
</protein>
<comment type="subcellular location">
    <subcellularLocation>
        <location evidence="1">Cytoplasm</location>
    </subcellularLocation>
</comment>
<proteinExistence type="inferred from homology"/>
<evidence type="ECO:0000256" key="3">
    <source>
        <dbReference type="ARBA" id="ARBA00015817"/>
    </source>
</evidence>
<evidence type="ECO:0000313" key="9">
    <source>
        <dbReference type="WBParaSite" id="PTRK_0000325500.1"/>
    </source>
</evidence>
<reference evidence="9" key="1">
    <citation type="submission" date="2017-02" db="UniProtKB">
        <authorList>
            <consortium name="WormBaseParasite"/>
        </authorList>
    </citation>
    <scope>IDENTIFICATION</scope>
</reference>
<dbReference type="GO" id="GO:0005737">
    <property type="term" value="C:cytoplasm"/>
    <property type="evidence" value="ECO:0007669"/>
    <property type="project" value="UniProtKB-SubCell"/>
</dbReference>
<dbReference type="PANTHER" id="PTHR21422">
    <property type="entry name" value="RAB3 GTPASE-ACTIVATING PROTEIN CATALYTIC SUBUNIT"/>
    <property type="match status" value="1"/>
</dbReference>